<sequence>MKLEHPITGVTWGITMKSHERPENNNMALHTCENPEDILANREVLAQELGVPLDQFVLANQTHSDHCHEVTAADQGRGAFSVDTAIPDTDALFTYEPDLVLGTFTADCVPMLFWSTSSQVIGSVHSGWQGTVKEIVPKLLVHLKEEKKEELSNVHVVLGPALSQEKFEVDADVAEKYKVLGYADEWIVYKEETNKYHIDNAQTVRAQCLRAGILPEHIHVSPVCTFQAADGFSYRQNKQDGRHLGFIFRHND</sequence>
<dbReference type="InterPro" id="IPR038371">
    <property type="entry name" value="Cu_polyphenol_OxRdtase_sf"/>
</dbReference>
<comment type="cofactor">
    <cofactor evidence="2">
        <name>Zn(2+)</name>
        <dbReference type="ChEBI" id="CHEBI:29105"/>
    </cofactor>
</comment>
<comment type="catalytic activity">
    <reaction evidence="11">
        <text>S-methyl-5'-thioadenosine + phosphate = 5-(methylsulfanyl)-alpha-D-ribose 1-phosphate + adenine</text>
        <dbReference type="Rhea" id="RHEA:11852"/>
        <dbReference type="ChEBI" id="CHEBI:16708"/>
        <dbReference type="ChEBI" id="CHEBI:17509"/>
        <dbReference type="ChEBI" id="CHEBI:43474"/>
        <dbReference type="ChEBI" id="CHEBI:58533"/>
        <dbReference type="EC" id="2.4.2.28"/>
    </reaction>
    <physiologicalReaction direction="left-to-right" evidence="11">
        <dbReference type="Rhea" id="RHEA:11853"/>
    </physiologicalReaction>
</comment>
<evidence type="ECO:0000256" key="4">
    <source>
        <dbReference type="ARBA" id="ARBA00007353"/>
    </source>
</evidence>
<dbReference type="Gene3D" id="3.60.140.10">
    <property type="entry name" value="CNF1/YfiH-like putative cysteine hydrolases"/>
    <property type="match status" value="1"/>
</dbReference>
<evidence type="ECO:0000256" key="9">
    <source>
        <dbReference type="ARBA" id="ARBA00047989"/>
    </source>
</evidence>
<dbReference type="InterPro" id="IPR011324">
    <property type="entry name" value="Cytotoxic_necrot_fac-like_cat"/>
</dbReference>
<comment type="caution">
    <text evidence="13">The sequence shown here is derived from an EMBL/GenBank/DDBJ whole genome shotgun (WGS) entry which is preliminary data.</text>
</comment>
<name>A0ABV8UWP0_9BACL</name>
<evidence type="ECO:0000256" key="6">
    <source>
        <dbReference type="ARBA" id="ARBA00022723"/>
    </source>
</evidence>
<dbReference type="NCBIfam" id="TIGR00726">
    <property type="entry name" value="peptidoglycan editing factor PgeF"/>
    <property type="match status" value="1"/>
</dbReference>
<keyword evidence="7" id="KW-0378">Hydrolase</keyword>
<dbReference type="PANTHER" id="PTHR30616:SF2">
    <property type="entry name" value="PURINE NUCLEOSIDE PHOSPHORYLASE LACC1"/>
    <property type="match status" value="1"/>
</dbReference>
<evidence type="ECO:0000256" key="7">
    <source>
        <dbReference type="ARBA" id="ARBA00022801"/>
    </source>
</evidence>
<organism evidence="13 14">
    <name type="scientific">Chryseomicrobium palamuruense</name>
    <dbReference type="NCBI Taxonomy" id="682973"/>
    <lineage>
        <taxon>Bacteria</taxon>
        <taxon>Bacillati</taxon>
        <taxon>Bacillota</taxon>
        <taxon>Bacilli</taxon>
        <taxon>Bacillales</taxon>
        <taxon>Caryophanaceae</taxon>
        <taxon>Chryseomicrobium</taxon>
    </lineage>
</organism>
<accession>A0ABV8UWP0</accession>
<comment type="catalytic activity">
    <reaction evidence="10">
        <text>adenosine + phosphate = alpha-D-ribose 1-phosphate + adenine</text>
        <dbReference type="Rhea" id="RHEA:27642"/>
        <dbReference type="ChEBI" id="CHEBI:16335"/>
        <dbReference type="ChEBI" id="CHEBI:16708"/>
        <dbReference type="ChEBI" id="CHEBI:43474"/>
        <dbReference type="ChEBI" id="CHEBI:57720"/>
        <dbReference type="EC" id="2.4.2.1"/>
    </reaction>
    <physiologicalReaction direction="left-to-right" evidence="10">
        <dbReference type="Rhea" id="RHEA:27643"/>
    </physiologicalReaction>
</comment>
<evidence type="ECO:0000313" key="13">
    <source>
        <dbReference type="EMBL" id="MFC4355449.1"/>
    </source>
</evidence>
<protein>
    <recommendedName>
        <fullName evidence="12">Purine nucleoside phosphorylase</fullName>
    </recommendedName>
</protein>
<comment type="similarity">
    <text evidence="4 12">Belongs to the purine nucleoside phosphorylase YfiH/LACC1 family.</text>
</comment>
<comment type="catalytic activity">
    <reaction evidence="1">
        <text>inosine + phosphate = alpha-D-ribose 1-phosphate + hypoxanthine</text>
        <dbReference type="Rhea" id="RHEA:27646"/>
        <dbReference type="ChEBI" id="CHEBI:17368"/>
        <dbReference type="ChEBI" id="CHEBI:17596"/>
        <dbReference type="ChEBI" id="CHEBI:43474"/>
        <dbReference type="ChEBI" id="CHEBI:57720"/>
        <dbReference type="EC" id="2.4.2.1"/>
    </reaction>
    <physiologicalReaction direction="left-to-right" evidence="1">
        <dbReference type="Rhea" id="RHEA:27647"/>
    </physiologicalReaction>
</comment>
<evidence type="ECO:0000256" key="1">
    <source>
        <dbReference type="ARBA" id="ARBA00000553"/>
    </source>
</evidence>
<dbReference type="CDD" id="cd16833">
    <property type="entry name" value="YfiH"/>
    <property type="match status" value="1"/>
</dbReference>
<evidence type="ECO:0000313" key="14">
    <source>
        <dbReference type="Proteomes" id="UP001595733"/>
    </source>
</evidence>
<dbReference type="InterPro" id="IPR003730">
    <property type="entry name" value="Cu_polyphenol_OxRdtase"/>
</dbReference>
<proteinExistence type="inferred from homology"/>
<evidence type="ECO:0000256" key="5">
    <source>
        <dbReference type="ARBA" id="ARBA00022679"/>
    </source>
</evidence>
<keyword evidence="5" id="KW-0808">Transferase</keyword>
<dbReference type="PANTHER" id="PTHR30616">
    <property type="entry name" value="UNCHARACTERIZED PROTEIN YFIH"/>
    <property type="match status" value="1"/>
</dbReference>
<evidence type="ECO:0000256" key="10">
    <source>
        <dbReference type="ARBA" id="ARBA00048968"/>
    </source>
</evidence>
<keyword evidence="14" id="KW-1185">Reference proteome</keyword>
<dbReference type="Pfam" id="PF02578">
    <property type="entry name" value="Cu-oxidase_4"/>
    <property type="match status" value="1"/>
</dbReference>
<evidence type="ECO:0000256" key="12">
    <source>
        <dbReference type="RuleBase" id="RU361274"/>
    </source>
</evidence>
<evidence type="ECO:0000256" key="11">
    <source>
        <dbReference type="ARBA" id="ARBA00049893"/>
    </source>
</evidence>
<evidence type="ECO:0000256" key="2">
    <source>
        <dbReference type="ARBA" id="ARBA00001947"/>
    </source>
</evidence>
<keyword evidence="6" id="KW-0479">Metal-binding</keyword>
<keyword evidence="8" id="KW-0862">Zinc</keyword>
<evidence type="ECO:0000256" key="8">
    <source>
        <dbReference type="ARBA" id="ARBA00022833"/>
    </source>
</evidence>
<comment type="catalytic activity">
    <reaction evidence="9">
        <text>adenosine + H2O + H(+) = inosine + NH4(+)</text>
        <dbReference type="Rhea" id="RHEA:24408"/>
        <dbReference type="ChEBI" id="CHEBI:15377"/>
        <dbReference type="ChEBI" id="CHEBI:15378"/>
        <dbReference type="ChEBI" id="CHEBI:16335"/>
        <dbReference type="ChEBI" id="CHEBI:17596"/>
        <dbReference type="ChEBI" id="CHEBI:28938"/>
        <dbReference type="EC" id="3.5.4.4"/>
    </reaction>
    <physiologicalReaction direction="left-to-right" evidence="9">
        <dbReference type="Rhea" id="RHEA:24409"/>
    </physiologicalReaction>
</comment>
<reference evidence="14" key="1">
    <citation type="journal article" date="2019" name="Int. J. Syst. Evol. Microbiol.">
        <title>The Global Catalogue of Microorganisms (GCM) 10K type strain sequencing project: providing services to taxonomists for standard genome sequencing and annotation.</title>
        <authorList>
            <consortium name="The Broad Institute Genomics Platform"/>
            <consortium name="The Broad Institute Genome Sequencing Center for Infectious Disease"/>
            <person name="Wu L."/>
            <person name="Ma J."/>
        </authorList>
    </citation>
    <scope>NUCLEOTIDE SEQUENCE [LARGE SCALE GENOMIC DNA]</scope>
    <source>
        <strain evidence="14">CCUG 50353</strain>
    </source>
</reference>
<dbReference type="RefSeq" id="WP_378142214.1">
    <property type="nucleotide sequence ID" value="NZ_JBHSEF010000023.1"/>
</dbReference>
<comment type="function">
    <text evidence="3">Purine nucleoside enzyme that catalyzes the phosphorolysis of adenosine and inosine nucleosides, yielding D-ribose 1-phosphate and the respective free bases, adenine and hypoxanthine. Also catalyzes the phosphorolysis of S-methyl-5'-thioadenosine into adenine and S-methyl-5-thio-alpha-D-ribose 1-phosphate. Also has adenosine deaminase activity.</text>
</comment>
<evidence type="ECO:0000256" key="3">
    <source>
        <dbReference type="ARBA" id="ARBA00003215"/>
    </source>
</evidence>
<gene>
    <name evidence="13" type="primary">pgeF</name>
    <name evidence="13" type="ORF">ACFO0S_10345</name>
</gene>
<dbReference type="EMBL" id="JBHSEF010000023">
    <property type="protein sequence ID" value="MFC4355449.1"/>
    <property type="molecule type" value="Genomic_DNA"/>
</dbReference>
<dbReference type="Proteomes" id="UP001595733">
    <property type="component" value="Unassembled WGS sequence"/>
</dbReference>
<dbReference type="SUPFAM" id="SSF64438">
    <property type="entry name" value="CNF1/YfiH-like putative cysteine hydrolases"/>
    <property type="match status" value="1"/>
</dbReference>